<evidence type="ECO:0000313" key="1">
    <source>
        <dbReference type="EMBL" id="KYM92128.1"/>
    </source>
</evidence>
<gene>
    <name evidence="1" type="ORF">ALC53_01191</name>
</gene>
<dbReference type="EMBL" id="KQ976403">
    <property type="protein sequence ID" value="KYM92128.1"/>
    <property type="molecule type" value="Genomic_DNA"/>
</dbReference>
<proteinExistence type="predicted"/>
<protein>
    <submittedName>
        <fullName evidence="1">Uncharacterized protein</fullName>
    </submittedName>
</protein>
<dbReference type="Proteomes" id="UP000078540">
    <property type="component" value="Unassembled WGS sequence"/>
</dbReference>
<sequence>MIKILKEMPLVNKIWISACCRRRSNHHTRRLTLRRRRTAYHHTRFSKGVNLCGCERGGGGFPARYARRSSLRIIHKYSDMHALITKFNIIQSIRVIKLFYYVKFYI</sequence>
<name>A0A195BVY0_9HYME</name>
<reference evidence="1 2" key="1">
    <citation type="submission" date="2015-09" db="EMBL/GenBank/DDBJ databases">
        <title>Atta colombica WGS genome.</title>
        <authorList>
            <person name="Nygaard S."/>
            <person name="Hu H."/>
            <person name="Boomsma J."/>
            <person name="Zhang G."/>
        </authorList>
    </citation>
    <scope>NUCLEOTIDE SEQUENCE [LARGE SCALE GENOMIC DNA]</scope>
    <source>
        <strain evidence="1">Treedump-2</strain>
        <tissue evidence="1">Whole body</tissue>
    </source>
</reference>
<dbReference type="AlphaFoldDB" id="A0A195BVY0"/>
<keyword evidence="2" id="KW-1185">Reference proteome</keyword>
<evidence type="ECO:0000313" key="2">
    <source>
        <dbReference type="Proteomes" id="UP000078540"/>
    </source>
</evidence>
<organism evidence="1 2">
    <name type="scientific">Atta colombica</name>
    <dbReference type="NCBI Taxonomy" id="520822"/>
    <lineage>
        <taxon>Eukaryota</taxon>
        <taxon>Metazoa</taxon>
        <taxon>Ecdysozoa</taxon>
        <taxon>Arthropoda</taxon>
        <taxon>Hexapoda</taxon>
        <taxon>Insecta</taxon>
        <taxon>Pterygota</taxon>
        <taxon>Neoptera</taxon>
        <taxon>Endopterygota</taxon>
        <taxon>Hymenoptera</taxon>
        <taxon>Apocrita</taxon>
        <taxon>Aculeata</taxon>
        <taxon>Formicoidea</taxon>
        <taxon>Formicidae</taxon>
        <taxon>Myrmicinae</taxon>
        <taxon>Atta</taxon>
    </lineage>
</organism>
<accession>A0A195BVY0</accession>